<comment type="caution">
    <text evidence="1">The sequence shown here is derived from an EMBL/GenBank/DDBJ whole genome shotgun (WGS) entry which is preliminary data.</text>
</comment>
<proteinExistence type="predicted"/>
<reference evidence="1 2" key="1">
    <citation type="journal article" date="2023" name="ACS Omega">
        <title>Identification of the Neoaspergillic Acid Biosynthesis Gene Cluster by Establishing an In Vitro CRISPR-Ribonucleoprotein Genetic System in Aspergillus melleus.</title>
        <authorList>
            <person name="Yuan B."/>
            <person name="Grau M.F."/>
            <person name="Murata R.M."/>
            <person name="Torok T."/>
            <person name="Venkateswaran K."/>
            <person name="Stajich J.E."/>
            <person name="Wang C.C.C."/>
        </authorList>
    </citation>
    <scope>NUCLEOTIDE SEQUENCE [LARGE SCALE GENOMIC DNA]</scope>
    <source>
        <strain evidence="1 2">IMV 1140</strain>
    </source>
</reference>
<sequence>MVMRRTKFPDLPGSSPSDLPTIHSSKEDQRRARNRQAQRNHRKSVREKLQEYERLRGENQVGDKNPVDGSEQGSEHAVHPTSTLPTPPVNQEYNEPTTDLGSSVNLEPTIDLLEDEGPLLSVDDLDPLNWEWNYLSPDFQMPHKDANQYQNPPTHNIDSRALSEQSSEVPGRTLLHQAVLHDNVGMISALLEHGANVMAQDGDGFTPLHLAVFRGNEQSTSTLLGNGAAASVCVPSGAGLTPIHLAVQNGHVPLVQLLIKHGADVNARF</sequence>
<evidence type="ECO:0000313" key="1">
    <source>
        <dbReference type="EMBL" id="KAK1139469.1"/>
    </source>
</evidence>
<keyword evidence="2" id="KW-1185">Reference proteome</keyword>
<dbReference type="Proteomes" id="UP001177260">
    <property type="component" value="Unassembled WGS sequence"/>
</dbReference>
<accession>A0ACC3APC4</accession>
<protein>
    <submittedName>
        <fullName evidence="1">M-phase phosphoprotein 8</fullName>
    </submittedName>
</protein>
<evidence type="ECO:0000313" key="2">
    <source>
        <dbReference type="Proteomes" id="UP001177260"/>
    </source>
</evidence>
<dbReference type="EMBL" id="JAOPJF010000107">
    <property type="protein sequence ID" value="KAK1139469.1"/>
    <property type="molecule type" value="Genomic_DNA"/>
</dbReference>
<name>A0ACC3APC4_9EURO</name>
<gene>
    <name evidence="1" type="primary">MPHOSPH8</name>
    <name evidence="1" type="ORF">N8T08_000750</name>
</gene>
<organism evidence="1 2">
    <name type="scientific">Aspergillus melleus</name>
    <dbReference type="NCBI Taxonomy" id="138277"/>
    <lineage>
        <taxon>Eukaryota</taxon>
        <taxon>Fungi</taxon>
        <taxon>Dikarya</taxon>
        <taxon>Ascomycota</taxon>
        <taxon>Pezizomycotina</taxon>
        <taxon>Eurotiomycetes</taxon>
        <taxon>Eurotiomycetidae</taxon>
        <taxon>Eurotiales</taxon>
        <taxon>Aspergillaceae</taxon>
        <taxon>Aspergillus</taxon>
        <taxon>Aspergillus subgen. Circumdati</taxon>
    </lineage>
</organism>